<dbReference type="EMBL" id="CAACVI010000001">
    <property type="protein sequence ID" value="VEN72739.1"/>
    <property type="molecule type" value="Genomic_DNA"/>
</dbReference>
<evidence type="ECO:0000313" key="1">
    <source>
        <dbReference type="EMBL" id="VEN72739.1"/>
    </source>
</evidence>
<reference evidence="1" key="1">
    <citation type="submission" date="2019-01" db="EMBL/GenBank/DDBJ databases">
        <authorList>
            <consortium name="Genoscope - CEA"/>
            <person name="William W."/>
        </authorList>
    </citation>
    <scope>NUCLEOTIDE SEQUENCE</scope>
    <source>
        <strain evidence="1">CR-1</strain>
    </source>
</reference>
<dbReference type="AlphaFoldDB" id="A0A484HDH6"/>
<name>A0A484HDH6_9BACT</name>
<protein>
    <submittedName>
        <fullName evidence="1">Uncharacterized protein</fullName>
    </submittedName>
</protein>
<accession>A0A484HDH6</accession>
<organism evidence="1">
    <name type="scientific">uncultured Desulfobacteraceae bacterium</name>
    <dbReference type="NCBI Taxonomy" id="218296"/>
    <lineage>
        <taxon>Bacteria</taxon>
        <taxon>Pseudomonadati</taxon>
        <taxon>Thermodesulfobacteriota</taxon>
        <taxon>Desulfobacteria</taxon>
        <taxon>Desulfobacterales</taxon>
        <taxon>Desulfobacteraceae</taxon>
        <taxon>environmental samples</taxon>
    </lineage>
</organism>
<gene>
    <name evidence="1" type="ORF">EPICR_10238</name>
</gene>
<sequence>MPGTLGHDLKGALLLELRKHDIAPIRSNIDGYSEDDLFDMIEFLYEHCSKPVERHYHDWDDCAWHCNTFEREPGRQEYRAKVNKVLAPYGPGYELSVDGEIMALADTGLEGLFEAPIPHVNPDNISARVEAARNKFRRYRSSLDERRNAIRELADVLEFLRPDLKEVLMPKDESDIFNLANNFGIRHHNTRQKTEFWYSWLFYYYLATIHAAVRLIERHKAGGGQAEDAMKR</sequence>
<proteinExistence type="predicted"/>